<name>A0A0R1M7C4_9LACO</name>
<evidence type="ECO:0000256" key="1">
    <source>
        <dbReference type="SAM" id="Phobius"/>
    </source>
</evidence>
<organism evidence="2 3">
    <name type="scientific">Liquorilactobacillus oeni DSM 19972</name>
    <dbReference type="NCBI Taxonomy" id="1423777"/>
    <lineage>
        <taxon>Bacteria</taxon>
        <taxon>Bacillati</taxon>
        <taxon>Bacillota</taxon>
        <taxon>Bacilli</taxon>
        <taxon>Lactobacillales</taxon>
        <taxon>Lactobacillaceae</taxon>
        <taxon>Liquorilactobacillus</taxon>
    </lineage>
</organism>
<gene>
    <name evidence="2" type="ORF">FD46_GL000157</name>
</gene>
<dbReference type="NCBIfam" id="TIGR01906">
    <property type="entry name" value="integ_TIGR01906"/>
    <property type="match status" value="1"/>
</dbReference>
<evidence type="ECO:0000313" key="2">
    <source>
        <dbReference type="EMBL" id="KRL03990.1"/>
    </source>
</evidence>
<dbReference type="EMBL" id="AZEH01000042">
    <property type="protein sequence ID" value="KRL03990.1"/>
    <property type="molecule type" value="Genomic_DNA"/>
</dbReference>
<dbReference type="Proteomes" id="UP000051686">
    <property type="component" value="Unassembled WGS sequence"/>
</dbReference>
<dbReference type="Pfam" id="PF07314">
    <property type="entry name" value="Lit"/>
    <property type="match status" value="1"/>
</dbReference>
<dbReference type="RefSeq" id="WP_057897024.1">
    <property type="nucleotide sequence ID" value="NZ_AZEH01000042.1"/>
</dbReference>
<protein>
    <submittedName>
        <fullName evidence="2">Intergral membrane protein</fullName>
    </submittedName>
</protein>
<dbReference type="STRING" id="1423777.FD46_GL000157"/>
<dbReference type="InterPro" id="IPR010178">
    <property type="entry name" value="Lit"/>
</dbReference>
<dbReference type="OrthoDB" id="9813051at2"/>
<keyword evidence="1" id="KW-0472">Membrane</keyword>
<dbReference type="AlphaFoldDB" id="A0A0R1M7C4"/>
<feature type="transmembrane region" description="Helical" evidence="1">
    <location>
        <begin position="137"/>
        <end position="159"/>
    </location>
</feature>
<feature type="transmembrane region" description="Helical" evidence="1">
    <location>
        <begin position="12"/>
        <end position="45"/>
    </location>
</feature>
<keyword evidence="3" id="KW-1185">Reference proteome</keyword>
<comment type="caution">
    <text evidence="2">The sequence shown here is derived from an EMBL/GenBank/DDBJ whole genome shotgun (WGS) entry which is preliminary data.</text>
</comment>
<keyword evidence="1" id="KW-0812">Transmembrane</keyword>
<keyword evidence="1" id="KW-1133">Transmembrane helix</keyword>
<reference evidence="2 3" key="1">
    <citation type="journal article" date="2015" name="Genome Announc.">
        <title>Expanding the biotechnology potential of lactobacilli through comparative genomics of 213 strains and associated genera.</title>
        <authorList>
            <person name="Sun Z."/>
            <person name="Harris H.M."/>
            <person name="McCann A."/>
            <person name="Guo C."/>
            <person name="Argimon S."/>
            <person name="Zhang W."/>
            <person name="Yang X."/>
            <person name="Jeffery I.B."/>
            <person name="Cooney J.C."/>
            <person name="Kagawa T.F."/>
            <person name="Liu W."/>
            <person name="Song Y."/>
            <person name="Salvetti E."/>
            <person name="Wrobel A."/>
            <person name="Rasinkangas P."/>
            <person name="Parkhill J."/>
            <person name="Rea M.C."/>
            <person name="O'Sullivan O."/>
            <person name="Ritari J."/>
            <person name="Douillard F.P."/>
            <person name="Paul Ross R."/>
            <person name="Yang R."/>
            <person name="Briner A.E."/>
            <person name="Felis G.E."/>
            <person name="de Vos W.M."/>
            <person name="Barrangou R."/>
            <person name="Klaenhammer T.R."/>
            <person name="Caufield P.W."/>
            <person name="Cui Y."/>
            <person name="Zhang H."/>
            <person name="O'Toole P.W."/>
        </authorList>
    </citation>
    <scope>NUCLEOTIDE SEQUENCE [LARGE SCALE GENOMIC DNA]</scope>
    <source>
        <strain evidence="2 3">DSM 19972</strain>
    </source>
</reference>
<evidence type="ECO:0000313" key="3">
    <source>
        <dbReference type="Proteomes" id="UP000051686"/>
    </source>
</evidence>
<feature type="transmembrane region" description="Helical" evidence="1">
    <location>
        <begin position="99"/>
        <end position="116"/>
    </location>
</feature>
<feature type="transmembrane region" description="Helical" evidence="1">
    <location>
        <begin position="186"/>
        <end position="207"/>
    </location>
</feature>
<dbReference type="PATRIC" id="fig|1423777.3.peg.162"/>
<sequence length="214" mass="24998">MSGSLKINKEGLIWLLWLICLFLFFISISITVTINFVPLYHVFVIQEHLGARAGMSNAKLMNEYRTLLHFLNYPWISELHLAFPMSYNGLQHFYDVKNLFLVNYLVLLITAPLSCFRLSTIWKKKQQWRLIAPFQNFILIIVGVVILMFLNFNAFFVSFHELLFRNSDWIFDPQLDPIINVLPDTFFLSCFGLFFLLLLSFLTAGIISGKRSLK</sequence>
<accession>A0A0R1M7C4</accession>
<proteinExistence type="predicted"/>